<protein>
    <submittedName>
        <fullName evidence="1">Uncharacterized protein</fullName>
    </submittedName>
</protein>
<organism evidence="1 2">
    <name type="scientific">Sinorhizobium meliloti CCNWSX0020</name>
    <dbReference type="NCBI Taxonomy" id="1107881"/>
    <lineage>
        <taxon>Bacteria</taxon>
        <taxon>Pseudomonadati</taxon>
        <taxon>Pseudomonadota</taxon>
        <taxon>Alphaproteobacteria</taxon>
        <taxon>Hyphomicrobiales</taxon>
        <taxon>Rhizobiaceae</taxon>
        <taxon>Sinorhizobium/Ensifer group</taxon>
        <taxon>Sinorhizobium</taxon>
    </lineage>
</organism>
<evidence type="ECO:0000313" key="1">
    <source>
        <dbReference type="EMBL" id="EHK75253.1"/>
    </source>
</evidence>
<dbReference type="EMBL" id="AGVV01000064">
    <property type="protein sequence ID" value="EHK75253.1"/>
    <property type="molecule type" value="Genomic_DNA"/>
</dbReference>
<name>H0G628_RHIML</name>
<sequence length="31" mass="3628">MLFFLRLRLFFLQLEPLLPKRAGTHGLETGI</sequence>
<gene>
    <name evidence="1" type="ORF">SM0020_24725</name>
</gene>
<evidence type="ECO:0000313" key="2">
    <source>
        <dbReference type="Proteomes" id="UP000004038"/>
    </source>
</evidence>
<dbReference type="Proteomes" id="UP000004038">
    <property type="component" value="Unassembled WGS sequence"/>
</dbReference>
<reference evidence="1 2" key="1">
    <citation type="journal article" date="2012" name="J. Bacteriol.">
        <title>Draft Genome Sequence of Sinorhizobium meliloti CCNWSX0020, a Nitrogen-Fixing Symbiont with Copper Tolerance Capability Isolated from Lead-Zinc Mine Tailings.</title>
        <authorList>
            <person name="Li Z."/>
            <person name="Ma Z."/>
            <person name="Hao X."/>
            <person name="Wei G."/>
        </authorList>
    </citation>
    <scope>NUCLEOTIDE SEQUENCE [LARGE SCALE GENOMIC DNA]</scope>
    <source>
        <strain evidence="1 2">CCNWSX0020</strain>
    </source>
</reference>
<proteinExistence type="predicted"/>
<dbReference type="AlphaFoldDB" id="H0G628"/>
<accession>H0G628</accession>